<proteinExistence type="predicted"/>
<accession>G7H7V0</accession>
<organism evidence="1 2">
    <name type="scientific">Gordonia araii NBRC 100433</name>
    <dbReference type="NCBI Taxonomy" id="1073574"/>
    <lineage>
        <taxon>Bacteria</taxon>
        <taxon>Bacillati</taxon>
        <taxon>Actinomycetota</taxon>
        <taxon>Actinomycetes</taxon>
        <taxon>Mycobacteriales</taxon>
        <taxon>Gordoniaceae</taxon>
        <taxon>Gordonia</taxon>
    </lineage>
</organism>
<comment type="caution">
    <text evidence="1">The sequence shown here is derived from an EMBL/GenBank/DDBJ whole genome shotgun (WGS) entry which is preliminary data.</text>
</comment>
<dbReference type="AlphaFoldDB" id="G7H7V0"/>
<sequence>SALVLPGEVARVRVDVTPWDEERSGWLADRRVSWWRESLVSSPYVTAEQALVAVRRFVEAEGLVLGDYRLDLLEASRVRDGWRVWCPPPAVEGPGDLRLGWAVFYVADDGVVLRSSTQESIGDASQRLTDGLFQRSQAGPRIASTGPVDIGTE</sequence>
<gene>
    <name evidence="1" type="ORF">GOARA_096_00005</name>
</gene>
<dbReference type="Proteomes" id="UP000035088">
    <property type="component" value="Unassembled WGS sequence"/>
</dbReference>
<evidence type="ECO:0000313" key="1">
    <source>
        <dbReference type="EMBL" id="GAB11925.2"/>
    </source>
</evidence>
<feature type="non-terminal residue" evidence="1">
    <location>
        <position position="1"/>
    </location>
</feature>
<reference evidence="1 2" key="1">
    <citation type="submission" date="2011-11" db="EMBL/GenBank/DDBJ databases">
        <title>Whole genome shotgun sequence of Gordonia araii NBRC 100433.</title>
        <authorList>
            <person name="Yoshida Y."/>
            <person name="Hosoyama A."/>
            <person name="Tsuchikane K."/>
            <person name="Katsumata H."/>
            <person name="Yamazaki S."/>
            <person name="Fujita N."/>
        </authorList>
    </citation>
    <scope>NUCLEOTIDE SEQUENCE [LARGE SCALE GENOMIC DNA]</scope>
    <source>
        <strain evidence="1 2">NBRC 100433</strain>
    </source>
</reference>
<keyword evidence="2" id="KW-1185">Reference proteome</keyword>
<feature type="non-terminal residue" evidence="1">
    <location>
        <position position="153"/>
    </location>
</feature>
<evidence type="ECO:0000313" key="2">
    <source>
        <dbReference type="Proteomes" id="UP000035088"/>
    </source>
</evidence>
<protein>
    <submittedName>
        <fullName evidence="1">Uncharacterized protein</fullName>
    </submittedName>
</protein>
<name>G7H7V0_9ACTN</name>
<dbReference type="EMBL" id="BAEE01000096">
    <property type="protein sequence ID" value="GAB11925.2"/>
    <property type="molecule type" value="Genomic_DNA"/>
</dbReference>